<feature type="non-terminal residue" evidence="2">
    <location>
        <position position="1282"/>
    </location>
</feature>
<dbReference type="EMBL" id="CAMXCT020000191">
    <property type="protein sequence ID" value="CAL1128632.1"/>
    <property type="molecule type" value="Genomic_DNA"/>
</dbReference>
<organism evidence="2">
    <name type="scientific">Cladocopium goreaui</name>
    <dbReference type="NCBI Taxonomy" id="2562237"/>
    <lineage>
        <taxon>Eukaryota</taxon>
        <taxon>Sar</taxon>
        <taxon>Alveolata</taxon>
        <taxon>Dinophyceae</taxon>
        <taxon>Suessiales</taxon>
        <taxon>Symbiodiniaceae</taxon>
        <taxon>Cladocopium</taxon>
    </lineage>
</organism>
<comment type="caution">
    <text evidence="2">The sequence shown here is derived from an EMBL/GenBank/DDBJ whole genome shotgun (WGS) entry which is preliminary data.</text>
</comment>
<evidence type="ECO:0000256" key="1">
    <source>
        <dbReference type="SAM" id="MobiDB-lite"/>
    </source>
</evidence>
<reference evidence="3 4" key="2">
    <citation type="submission" date="2024-05" db="EMBL/GenBank/DDBJ databases">
        <authorList>
            <person name="Chen Y."/>
            <person name="Shah S."/>
            <person name="Dougan E. K."/>
            <person name="Thang M."/>
            <person name="Chan C."/>
        </authorList>
    </citation>
    <scope>NUCLEOTIDE SEQUENCE [LARGE SCALE GENOMIC DNA]</scope>
</reference>
<keyword evidence="4" id="KW-1185">Reference proteome</keyword>
<evidence type="ECO:0000313" key="3">
    <source>
        <dbReference type="EMBL" id="CAL4762569.1"/>
    </source>
</evidence>
<feature type="compositionally biased region" description="Basic residues" evidence="1">
    <location>
        <begin position="730"/>
        <end position="740"/>
    </location>
</feature>
<dbReference type="OrthoDB" id="423221at2759"/>
<sequence>MAPAIMKDSGVVKEKNNPKPTLLTLRGLKQEDVNALATGQVTSNMAEVINLCDAVVAHCKSPMGDFLAESLLDGCTLAKNILSRDDLAATTKAVQVCEESRCNIEGDGTLVDGGAVEGFFLEHALVRSLFDLAVDHVKTGEKQGKVQESLQGLATGLETLTAACSSQGLKLIAALQPVQDSVDKCITEVLGLKASKGDPNVANVKLVSKAWEKCNNALGSYKKVFVQKTQELLEAEMKANLSEHHLLEAISNDCMVDIEDGSGKALVNLDTYLPALKHAGLVEHGFWAKCCAASQVSTLLEDYKAFSCLLADMIRFVFLDHAKFKSTPKSSDLRKWCQLVPSRLPGWTSEDLVDKVKAKPKKKHCFLLASGRSHMWPISACLALCRLWPKVVGLEAEAGRADAVKMSQAVQVTAELFAKALSDDKLKADFATSKIDACSSWLSGLARRFAASALKELQKRISKVMDCMTNVEGPCAKMPPLGEIDKYKQFGVKLAGSLAEKTATGQDPLIGGADEQKTQSIARVGAFHVAAIAAICLRSDKIKNATPKAAAKELADIGATLRAKWISLPDAKVSLKEDGKILIEEIERKAGTGSGSKQTKRKDDDVLSMSSLFEEFNPNKKKKEAAEETQNAQKKQEPDALEAGQARKERAAVAETSDAAKDKAQQDSADKEEKNNKDKKDQKDDTAEKDNKEKKDNKDKKDKKGKKDKKEKKEDKEKMDKKEKQEKKEKKEKKERKKDKDKKEDNKEKLAQTSARKRKPPHTQAAQSEMLARRTSARGGGSSVADDASVMLTASSRVAIAEDFVSGAWLEKFAADNLSGFQAFLGQEEALGPLGHRPGRLTLTWGSACSGSEGAYFVMNALSDAFEEAKMDVLDGKATGQVFASFRKMVSSCMRSAPCATECLFADGSEHCWVVANALQEHSEAAEKAAKKKAPQNQAWVPKHMEFAEELGVRWGVPVEAALNKKEWFWTLTKREGDVLRLSRIAGPRTEFRNLSQSVGRAHGNTLQESWRHVAPTMLPGQIPWSESQSRLVTGAEALIFQGFPVLRLIENMQATGQDQKGASNKAHFSDSLMTDLAGNAMALFFLRFYKLAWRHCLSPEESDDDNDKSLQEGEDDVLVAAFQDALRSCDGCPVDQRPRGMDDELDFVRGNAICHIVERSGDRVERGFVDFAQLLRIVPLEDGLGKSGKWIDPVGHAGRIDANDHMGHIFHCSVDPGVCWDIVWKTLPKLIVTLLGAGLRLRCPVLVVVLVGVLWWFQKGEWHEHGAIVEPQVADVVIVVV</sequence>
<feature type="region of interest" description="Disordered" evidence="1">
    <location>
        <begin position="591"/>
        <end position="784"/>
    </location>
</feature>
<feature type="compositionally biased region" description="Basic and acidic residues" evidence="1">
    <location>
        <begin position="711"/>
        <end position="729"/>
    </location>
</feature>
<feature type="compositionally biased region" description="Basic and acidic residues" evidence="1">
    <location>
        <begin position="645"/>
        <end position="702"/>
    </location>
</feature>
<dbReference type="PANTHER" id="PTHR36812">
    <property type="entry name" value="NEUROFILAMENT TRIPLET M PROTEIN-LIKE PROTEIN"/>
    <property type="match status" value="1"/>
</dbReference>
<evidence type="ECO:0000313" key="4">
    <source>
        <dbReference type="Proteomes" id="UP001152797"/>
    </source>
</evidence>
<protein>
    <submittedName>
        <fullName evidence="2">Uncharacterized protein</fullName>
    </submittedName>
</protein>
<gene>
    <name evidence="2" type="ORF">C1SCF055_LOCUS3601</name>
</gene>
<evidence type="ECO:0000313" key="2">
    <source>
        <dbReference type="EMBL" id="CAI3975257.1"/>
    </source>
</evidence>
<dbReference type="PANTHER" id="PTHR36812:SF9">
    <property type="entry name" value="MYB-LIKE PROTEIN X ISOFORM X1"/>
    <property type="match status" value="1"/>
</dbReference>
<feature type="compositionally biased region" description="Basic and acidic residues" evidence="1">
    <location>
        <begin position="741"/>
        <end position="750"/>
    </location>
</feature>
<dbReference type="EMBL" id="CAMXCT010000191">
    <property type="protein sequence ID" value="CAI3975257.1"/>
    <property type="molecule type" value="Genomic_DNA"/>
</dbReference>
<proteinExistence type="predicted"/>
<reference evidence="2" key="1">
    <citation type="submission" date="2022-10" db="EMBL/GenBank/DDBJ databases">
        <authorList>
            <person name="Chen Y."/>
            <person name="Dougan E. K."/>
            <person name="Chan C."/>
            <person name="Rhodes N."/>
            <person name="Thang M."/>
        </authorList>
    </citation>
    <scope>NUCLEOTIDE SEQUENCE</scope>
</reference>
<dbReference type="EMBL" id="CAMXCT030000191">
    <property type="protein sequence ID" value="CAL4762569.1"/>
    <property type="molecule type" value="Genomic_DNA"/>
</dbReference>
<name>A0A9P1BKY0_9DINO</name>
<accession>A0A9P1BKY0</accession>
<dbReference type="Proteomes" id="UP001152797">
    <property type="component" value="Unassembled WGS sequence"/>
</dbReference>